<accession>A0A392SHN9</accession>
<evidence type="ECO:0000313" key="2">
    <source>
        <dbReference type="Proteomes" id="UP000265520"/>
    </source>
</evidence>
<dbReference type="Proteomes" id="UP000265520">
    <property type="component" value="Unassembled WGS sequence"/>
</dbReference>
<protein>
    <submittedName>
        <fullName evidence="1">Uncharacterized protein</fullName>
    </submittedName>
</protein>
<keyword evidence="2" id="KW-1185">Reference proteome</keyword>
<sequence>MRENSWEQKGVTNTAEMCDVDVGKSEKLVLGQAKVSLPNMSRPPNLHGTPSHTMQVSESENAYMEGENFVDASEHEVEVVDSTAMDFVPETPGLN</sequence>
<comment type="caution">
    <text evidence="1">The sequence shown here is derived from an EMBL/GenBank/DDBJ whole genome shotgun (WGS) entry which is preliminary data.</text>
</comment>
<dbReference type="AlphaFoldDB" id="A0A392SHN9"/>
<reference evidence="1 2" key="1">
    <citation type="journal article" date="2018" name="Front. Plant Sci.">
        <title>Red Clover (Trifolium pratense) and Zigzag Clover (T. medium) - A Picture of Genomic Similarities and Differences.</title>
        <authorList>
            <person name="Dluhosova J."/>
            <person name="Istvanek J."/>
            <person name="Nedelnik J."/>
            <person name="Repkova J."/>
        </authorList>
    </citation>
    <scope>NUCLEOTIDE SEQUENCE [LARGE SCALE GENOMIC DNA]</scope>
    <source>
        <strain evidence="2">cv. 10/8</strain>
        <tissue evidence="1">Leaf</tissue>
    </source>
</reference>
<proteinExistence type="predicted"/>
<name>A0A392SHN9_9FABA</name>
<organism evidence="1 2">
    <name type="scientific">Trifolium medium</name>
    <dbReference type="NCBI Taxonomy" id="97028"/>
    <lineage>
        <taxon>Eukaryota</taxon>
        <taxon>Viridiplantae</taxon>
        <taxon>Streptophyta</taxon>
        <taxon>Embryophyta</taxon>
        <taxon>Tracheophyta</taxon>
        <taxon>Spermatophyta</taxon>
        <taxon>Magnoliopsida</taxon>
        <taxon>eudicotyledons</taxon>
        <taxon>Gunneridae</taxon>
        <taxon>Pentapetalae</taxon>
        <taxon>rosids</taxon>
        <taxon>fabids</taxon>
        <taxon>Fabales</taxon>
        <taxon>Fabaceae</taxon>
        <taxon>Papilionoideae</taxon>
        <taxon>50 kb inversion clade</taxon>
        <taxon>NPAAA clade</taxon>
        <taxon>Hologalegina</taxon>
        <taxon>IRL clade</taxon>
        <taxon>Trifolieae</taxon>
        <taxon>Trifolium</taxon>
    </lineage>
</organism>
<evidence type="ECO:0000313" key="1">
    <source>
        <dbReference type="EMBL" id="MCI48159.1"/>
    </source>
</evidence>
<dbReference type="EMBL" id="LXQA010382443">
    <property type="protein sequence ID" value="MCI48159.1"/>
    <property type="molecule type" value="Genomic_DNA"/>
</dbReference>
<feature type="non-terminal residue" evidence="1">
    <location>
        <position position="95"/>
    </location>
</feature>